<dbReference type="OrthoDB" id="9810515at2"/>
<dbReference type="EMBL" id="NKXO01000002">
    <property type="protein sequence ID" value="PKQ70779.1"/>
    <property type="molecule type" value="Genomic_DNA"/>
</dbReference>
<dbReference type="Gene3D" id="2.60.120.1360">
    <property type="match status" value="1"/>
</dbReference>
<evidence type="ECO:0000256" key="1">
    <source>
        <dbReference type="SAM" id="MobiDB-lite"/>
    </source>
</evidence>
<comment type="caution">
    <text evidence="2">The sequence shown here is derived from an EMBL/GenBank/DDBJ whole genome shotgun (WGS) entry which is preliminary data.</text>
</comment>
<keyword evidence="2" id="KW-0378">Hydrolase</keyword>
<dbReference type="RefSeq" id="WP_101357394.1">
    <property type="nucleotide sequence ID" value="NZ_NKXO01000002.1"/>
</dbReference>
<keyword evidence="3" id="KW-1185">Reference proteome</keyword>
<proteinExistence type="predicted"/>
<evidence type="ECO:0000313" key="3">
    <source>
        <dbReference type="Proteomes" id="UP000233387"/>
    </source>
</evidence>
<reference evidence="2 3" key="1">
    <citation type="submission" date="2017-06" db="EMBL/GenBank/DDBJ databases">
        <title>Raineya orbicola gen. nov., sp. nov. a slightly thermophilic bacterium of the phylum Bacteroidetes and the description of Raineyaceae fam. nov.</title>
        <authorList>
            <person name="Albuquerque L."/>
            <person name="Polonia A.R.M."/>
            <person name="Barroso C."/>
            <person name="Froufe H.J.C."/>
            <person name="Lage O."/>
            <person name="Lobo-Da-Cunha A."/>
            <person name="Egas C."/>
            <person name="Da Costa M.S."/>
        </authorList>
    </citation>
    <scope>NUCLEOTIDE SEQUENCE [LARGE SCALE GENOMIC DNA]</scope>
    <source>
        <strain evidence="2 3">SPSPC-11</strain>
    </source>
</reference>
<dbReference type="SUPFAM" id="SSF52266">
    <property type="entry name" value="SGNH hydrolase"/>
    <property type="match status" value="1"/>
</dbReference>
<feature type="region of interest" description="Disordered" evidence="1">
    <location>
        <begin position="71"/>
        <end position="93"/>
    </location>
</feature>
<gene>
    <name evidence="2" type="ORF">Rain11_0125</name>
</gene>
<name>A0A2N3IKD3_9BACT</name>
<dbReference type="Gene3D" id="3.40.50.1110">
    <property type="entry name" value="SGNH hydrolase"/>
    <property type="match status" value="1"/>
</dbReference>
<evidence type="ECO:0000313" key="2">
    <source>
        <dbReference type="EMBL" id="PKQ70779.1"/>
    </source>
</evidence>
<sequence>MQSVHQTLRIFLYVAILVSLWKGFEFSRKFWGNNYSEKKETFSSDKVDIKAKNQWIDSLQNAYSYSPNVERKEMRKHHQENPNSAKSTLSDTSETKFTRNTFLAYPKNNLKTLQYFFSALQNLENGANEHYRILYFADSQIEGDRITATLRTALQEKVGGCGVGLQGFTNANNIKFSIQQENDEKLKNYFLLGKALPEKKQTYGILGQTYLYSEKDTASYTIFRKSEKASEKAQKVENIKILFRNTQTPTLIEIWESENKLSHKKFEPASQVHFWAVPLQTNFSEIKVTWQSANSPEMYAVALDCNKGITVDNIPIRGSAGLEFTKMNLSTLQAQAEYLNPCLVILHFGVNVTMNTTDFGFYERKMMEQINFLKKAFPKASFVLVGISDRSYKSGNAFETYPAVEILRRVQKRIALQADCAFWDLYEAMGGKNTMPLWVEKGLASKDYTHFTLKGAEIIGNMFFEALWSDFQSYKNIQ</sequence>
<dbReference type="AlphaFoldDB" id="A0A2N3IKD3"/>
<accession>A0A2N3IKD3</accession>
<protein>
    <submittedName>
        <fullName evidence="2">GDSL-like Lipase/Acylhydrolase family</fullName>
    </submittedName>
</protein>
<dbReference type="InterPro" id="IPR036514">
    <property type="entry name" value="SGNH_hydro_sf"/>
</dbReference>
<dbReference type="Proteomes" id="UP000233387">
    <property type="component" value="Unassembled WGS sequence"/>
</dbReference>
<feature type="compositionally biased region" description="Polar residues" evidence="1">
    <location>
        <begin position="81"/>
        <end position="92"/>
    </location>
</feature>
<organism evidence="2 3">
    <name type="scientific">Raineya orbicola</name>
    <dbReference type="NCBI Taxonomy" id="2016530"/>
    <lineage>
        <taxon>Bacteria</taxon>
        <taxon>Pseudomonadati</taxon>
        <taxon>Bacteroidota</taxon>
        <taxon>Cytophagia</taxon>
        <taxon>Cytophagales</taxon>
        <taxon>Raineyaceae</taxon>
        <taxon>Raineya</taxon>
    </lineage>
</organism>
<dbReference type="GO" id="GO:0016788">
    <property type="term" value="F:hydrolase activity, acting on ester bonds"/>
    <property type="evidence" value="ECO:0007669"/>
    <property type="project" value="UniProtKB-ARBA"/>
</dbReference>